<keyword evidence="9 12" id="KW-0503">Monooxygenase</keyword>
<sequence length="536" mass="60022">MAEVVVEFMLKMIGSIAVVGLMGVLVRLYIALVVKPARLRSMLTKQGITGPPPTFVLGNILELNKSLARPNTVLQAPPGECPSEHSCSSVIFPLFEQWRRQYGNEILITLKFHSEVYTFAVGNMQILCVNSQHEIVRDIKTCTSLDFGKPESQNQVLRPLLGEGIINSNGSSWAHQKTVIAPQLYMDKVKGMSSLIADSAITLVNLWKSRIEKEGGTIDINIHDDLKCFSGDVISRVCFGSNYSNGEEIFHKLTALEELMSKKMFSPIRITGNRYVPTKSNREAWALEKEIATLILKVVNERQKAGYENDLLQMVLESARNNTTDRSQEREIDRFIVDNCKNIYLAGYGTSAVSASWCLMLLAANPDWQDRVRAEVIQLCGGRIPDADMLKNMKQLTMVIHESLRLYPPVFGLLREAFKDMKFGDINVPKSVTIFIKAATLHTDPEIWGPDSYKFNPDRFANGISGACKHPYFYMPFGIGARVCIGQNLAMVELKMLLALILSNFSFSLSPKYKHAPIMRLTVEPKHGVDLLVSKL</sequence>
<organism evidence="14 15">
    <name type="scientific">Rhamnella rubrinervis</name>
    <dbReference type="NCBI Taxonomy" id="2594499"/>
    <lineage>
        <taxon>Eukaryota</taxon>
        <taxon>Viridiplantae</taxon>
        <taxon>Streptophyta</taxon>
        <taxon>Embryophyta</taxon>
        <taxon>Tracheophyta</taxon>
        <taxon>Spermatophyta</taxon>
        <taxon>Magnoliopsida</taxon>
        <taxon>eudicotyledons</taxon>
        <taxon>Gunneridae</taxon>
        <taxon>Pentapetalae</taxon>
        <taxon>rosids</taxon>
        <taxon>fabids</taxon>
        <taxon>Rosales</taxon>
        <taxon>Rhamnaceae</taxon>
        <taxon>rhamnoid group</taxon>
        <taxon>Rhamneae</taxon>
        <taxon>Rhamnella</taxon>
    </lineage>
</organism>
<dbReference type="InterPro" id="IPR001128">
    <property type="entry name" value="Cyt_P450"/>
</dbReference>
<evidence type="ECO:0000256" key="10">
    <source>
        <dbReference type="ARBA" id="ARBA00023136"/>
    </source>
</evidence>
<keyword evidence="6 13" id="KW-1133">Transmembrane helix</keyword>
<evidence type="ECO:0000256" key="7">
    <source>
        <dbReference type="ARBA" id="ARBA00023002"/>
    </source>
</evidence>
<dbReference type="InterPro" id="IPR017972">
    <property type="entry name" value="Cyt_P450_CS"/>
</dbReference>
<dbReference type="GO" id="GO:0004497">
    <property type="term" value="F:monooxygenase activity"/>
    <property type="evidence" value="ECO:0007669"/>
    <property type="project" value="UniProtKB-KW"/>
</dbReference>
<comment type="cofactor">
    <cofactor evidence="11">
        <name>heme</name>
        <dbReference type="ChEBI" id="CHEBI:30413"/>
    </cofactor>
</comment>
<comment type="similarity">
    <text evidence="2 12">Belongs to the cytochrome P450 family.</text>
</comment>
<evidence type="ECO:0000256" key="2">
    <source>
        <dbReference type="ARBA" id="ARBA00010617"/>
    </source>
</evidence>
<evidence type="ECO:0000256" key="5">
    <source>
        <dbReference type="ARBA" id="ARBA00022723"/>
    </source>
</evidence>
<comment type="caution">
    <text evidence="14">The sequence shown here is derived from an EMBL/GenBank/DDBJ whole genome shotgun (WGS) entry which is preliminary data.</text>
</comment>
<keyword evidence="7 12" id="KW-0560">Oxidoreductase</keyword>
<gene>
    <name evidence="14" type="ORF">FNV43_RR21911</name>
</gene>
<dbReference type="GO" id="GO:0020037">
    <property type="term" value="F:heme binding"/>
    <property type="evidence" value="ECO:0007669"/>
    <property type="project" value="InterPro"/>
</dbReference>
<dbReference type="OrthoDB" id="1470350at2759"/>
<evidence type="ECO:0000256" key="6">
    <source>
        <dbReference type="ARBA" id="ARBA00022989"/>
    </source>
</evidence>
<dbReference type="InterPro" id="IPR002401">
    <property type="entry name" value="Cyt_P450_E_grp-I"/>
</dbReference>
<evidence type="ECO:0000256" key="12">
    <source>
        <dbReference type="RuleBase" id="RU000461"/>
    </source>
</evidence>
<accession>A0A8K0DVI6</accession>
<dbReference type="InterPro" id="IPR050665">
    <property type="entry name" value="Cytochrome_P450_Monooxygen"/>
</dbReference>
<dbReference type="PRINTS" id="PR00385">
    <property type="entry name" value="P450"/>
</dbReference>
<evidence type="ECO:0000256" key="8">
    <source>
        <dbReference type="ARBA" id="ARBA00023004"/>
    </source>
</evidence>
<evidence type="ECO:0000313" key="15">
    <source>
        <dbReference type="Proteomes" id="UP000796880"/>
    </source>
</evidence>
<keyword evidence="3 11" id="KW-0349">Heme</keyword>
<keyword evidence="8 11" id="KW-0408">Iron</keyword>
<reference evidence="14" key="1">
    <citation type="submission" date="2020-03" db="EMBL/GenBank/DDBJ databases">
        <title>A high-quality chromosome-level genome assembly of a woody plant with both climbing and erect habits, Rhamnella rubrinervis.</title>
        <authorList>
            <person name="Lu Z."/>
            <person name="Yang Y."/>
            <person name="Zhu X."/>
            <person name="Sun Y."/>
        </authorList>
    </citation>
    <scope>NUCLEOTIDE SEQUENCE</scope>
    <source>
        <strain evidence="14">BYM</strain>
        <tissue evidence="14">Leaf</tissue>
    </source>
</reference>
<comment type="subcellular location">
    <subcellularLocation>
        <location evidence="1">Membrane</location>
        <topology evidence="1">Single-pass membrane protein</topology>
    </subcellularLocation>
</comment>
<feature type="binding site" description="axial binding residue" evidence="11">
    <location>
        <position position="484"/>
    </location>
    <ligand>
        <name>heme</name>
        <dbReference type="ChEBI" id="CHEBI:30413"/>
    </ligand>
    <ligandPart>
        <name>Fe</name>
        <dbReference type="ChEBI" id="CHEBI:18248"/>
    </ligandPart>
</feature>
<dbReference type="SUPFAM" id="SSF48264">
    <property type="entry name" value="Cytochrome P450"/>
    <property type="match status" value="1"/>
</dbReference>
<evidence type="ECO:0008006" key="16">
    <source>
        <dbReference type="Google" id="ProtNLM"/>
    </source>
</evidence>
<dbReference type="PANTHER" id="PTHR24282:SF196">
    <property type="entry name" value="CYTOCHROME P450 714C2"/>
    <property type="match status" value="1"/>
</dbReference>
<dbReference type="GO" id="GO:0016020">
    <property type="term" value="C:membrane"/>
    <property type="evidence" value="ECO:0007669"/>
    <property type="project" value="UniProtKB-SubCell"/>
</dbReference>
<keyword evidence="5 11" id="KW-0479">Metal-binding</keyword>
<dbReference type="PANTHER" id="PTHR24282">
    <property type="entry name" value="CYTOCHROME P450 FAMILY MEMBER"/>
    <property type="match status" value="1"/>
</dbReference>
<dbReference type="Pfam" id="PF00067">
    <property type="entry name" value="p450"/>
    <property type="match status" value="1"/>
</dbReference>
<evidence type="ECO:0000256" key="13">
    <source>
        <dbReference type="SAM" id="Phobius"/>
    </source>
</evidence>
<evidence type="ECO:0000256" key="11">
    <source>
        <dbReference type="PIRSR" id="PIRSR602401-1"/>
    </source>
</evidence>
<evidence type="ECO:0000256" key="4">
    <source>
        <dbReference type="ARBA" id="ARBA00022692"/>
    </source>
</evidence>
<evidence type="ECO:0000256" key="1">
    <source>
        <dbReference type="ARBA" id="ARBA00004167"/>
    </source>
</evidence>
<dbReference type="EMBL" id="VOIH02000010">
    <property type="protein sequence ID" value="KAF3434824.1"/>
    <property type="molecule type" value="Genomic_DNA"/>
</dbReference>
<name>A0A8K0DVI6_9ROSA</name>
<dbReference type="PRINTS" id="PR00463">
    <property type="entry name" value="EP450I"/>
</dbReference>
<dbReference type="InterPro" id="IPR036396">
    <property type="entry name" value="Cyt_P450_sf"/>
</dbReference>
<evidence type="ECO:0000256" key="9">
    <source>
        <dbReference type="ARBA" id="ARBA00023033"/>
    </source>
</evidence>
<evidence type="ECO:0000256" key="3">
    <source>
        <dbReference type="ARBA" id="ARBA00022617"/>
    </source>
</evidence>
<dbReference type="AlphaFoldDB" id="A0A8K0DVI6"/>
<keyword evidence="10 13" id="KW-0472">Membrane</keyword>
<evidence type="ECO:0000313" key="14">
    <source>
        <dbReference type="EMBL" id="KAF3434824.1"/>
    </source>
</evidence>
<keyword evidence="4 13" id="KW-0812">Transmembrane</keyword>
<dbReference type="Proteomes" id="UP000796880">
    <property type="component" value="Unassembled WGS sequence"/>
</dbReference>
<dbReference type="GO" id="GO:0005506">
    <property type="term" value="F:iron ion binding"/>
    <property type="evidence" value="ECO:0007669"/>
    <property type="project" value="InterPro"/>
</dbReference>
<dbReference type="GO" id="GO:0016705">
    <property type="term" value="F:oxidoreductase activity, acting on paired donors, with incorporation or reduction of molecular oxygen"/>
    <property type="evidence" value="ECO:0007669"/>
    <property type="project" value="InterPro"/>
</dbReference>
<protein>
    <recommendedName>
        <fullName evidence="16">Cytochrome P450</fullName>
    </recommendedName>
</protein>
<keyword evidence="15" id="KW-1185">Reference proteome</keyword>
<dbReference type="PROSITE" id="PS00086">
    <property type="entry name" value="CYTOCHROME_P450"/>
    <property type="match status" value="1"/>
</dbReference>
<proteinExistence type="inferred from homology"/>
<dbReference type="Gene3D" id="1.10.630.10">
    <property type="entry name" value="Cytochrome P450"/>
    <property type="match status" value="1"/>
</dbReference>
<feature type="transmembrane region" description="Helical" evidence="13">
    <location>
        <begin position="12"/>
        <end position="34"/>
    </location>
</feature>